<organism evidence="1 2">
    <name type="scientific">Meloidogyne enterolobii</name>
    <name type="common">Root-knot nematode worm</name>
    <name type="synonym">Meloidogyne mayaguensis</name>
    <dbReference type="NCBI Taxonomy" id="390850"/>
    <lineage>
        <taxon>Eukaryota</taxon>
        <taxon>Metazoa</taxon>
        <taxon>Ecdysozoa</taxon>
        <taxon>Nematoda</taxon>
        <taxon>Chromadorea</taxon>
        <taxon>Rhabditida</taxon>
        <taxon>Tylenchina</taxon>
        <taxon>Tylenchomorpha</taxon>
        <taxon>Tylenchoidea</taxon>
        <taxon>Meloidogynidae</taxon>
        <taxon>Meloidogyninae</taxon>
        <taxon>Meloidogyne</taxon>
    </lineage>
</organism>
<dbReference type="AlphaFoldDB" id="A0A6V7VL11"/>
<accession>A0A6V7VL11</accession>
<name>A0A6V7VL11_MELEN</name>
<evidence type="ECO:0000313" key="1">
    <source>
        <dbReference type="EMBL" id="CAD2175472.1"/>
    </source>
</evidence>
<protein>
    <submittedName>
        <fullName evidence="1">Uncharacterized protein</fullName>
    </submittedName>
</protein>
<sequence>MLWICVDEQIKSKTPQKPRSAFHVCQMKLSCTSQMSEYEFIQFYESTLPGYY</sequence>
<dbReference type="Proteomes" id="UP000580250">
    <property type="component" value="Unassembled WGS sequence"/>
</dbReference>
<gene>
    <name evidence="1" type="ORF">MENT_LOCUS27198</name>
</gene>
<reference evidence="1 2" key="1">
    <citation type="submission" date="2020-08" db="EMBL/GenBank/DDBJ databases">
        <authorList>
            <person name="Koutsovoulos G."/>
            <person name="Danchin GJ E."/>
        </authorList>
    </citation>
    <scope>NUCLEOTIDE SEQUENCE [LARGE SCALE GENOMIC DNA]</scope>
</reference>
<dbReference type="EMBL" id="CAJEWN010000254">
    <property type="protein sequence ID" value="CAD2175472.1"/>
    <property type="molecule type" value="Genomic_DNA"/>
</dbReference>
<comment type="caution">
    <text evidence="1">The sequence shown here is derived from an EMBL/GenBank/DDBJ whole genome shotgun (WGS) entry which is preliminary data.</text>
</comment>
<proteinExistence type="predicted"/>
<evidence type="ECO:0000313" key="2">
    <source>
        <dbReference type="Proteomes" id="UP000580250"/>
    </source>
</evidence>